<dbReference type="InterPro" id="IPR011993">
    <property type="entry name" value="PH-like_dom_sf"/>
</dbReference>
<dbReference type="InterPro" id="IPR037239">
    <property type="entry name" value="OSBP_sf"/>
</dbReference>
<feature type="compositionally biased region" description="Basic residues" evidence="8">
    <location>
        <begin position="333"/>
        <end position="343"/>
    </location>
</feature>
<keyword evidence="4" id="KW-0597">Phosphoprotein</keyword>
<accession>A0A9Q0LZL8</accession>
<dbReference type="Pfam" id="PF01237">
    <property type="entry name" value="Oxysterol_BP"/>
    <property type="match status" value="1"/>
</dbReference>
<comment type="subcellular location">
    <subcellularLocation>
        <location evidence="1">Membrane</location>
        <topology evidence="1">Peripheral membrane protein</topology>
    </subcellularLocation>
</comment>
<dbReference type="GO" id="GO:0006869">
    <property type="term" value="P:lipid transport"/>
    <property type="evidence" value="ECO:0007669"/>
    <property type="project" value="UniProtKB-KW"/>
</dbReference>
<proteinExistence type="inferred from homology"/>
<dbReference type="OMA" id="LPEMKGW"/>
<protein>
    <recommendedName>
        <fullName evidence="9">PH domain-containing protein</fullName>
    </recommendedName>
</protein>
<sequence length="834" mass="95885">MSSDTAPNNSSLVRTASQSGPELKGWLYKWTNYLKGYQKRWFVLNNGLLSYYRNPMEISQSCRGAIILVSAVIHTEDSCNFVVANGRTHTYHLRAVNEVERQKWVTSLELAKVRAIRQMDAEDDDYYDLAHDKNELQTILKALQVKLETLSTCNDVVMKHANALQRSLIELEQIENTSDAISKTKAINERATHYRITSSAMLNASVEYMNCAQSYSKKLQKLLHHEHESRLKLEDLVEQLAQQHSHLEQRAIKQQQATEQSAFQQNENTEEDEFYDAEENNPAEFVVTFPGKAHRIHSTPTLSVMASTNANSSSESTNTFDDPNGKQRQNERQKRRLRRRKRKESNLIHDSGNSNEEEDDVDEEEDVYTSEEDIEVDVVTRKLDVSSPTTALTNDQIDCKNLTNNSPNLDDISSTSDTFKSVSNGSAKVGARERRKAIPVRPNHSLNLWSIMKNCIGKELTKIPMPVNFNEPLSMLQRMTEEFEYAHILHKAATIEDSLEQLVYVAAFSVTCYATTSNRTNKPFNPLLGETYECDRKSDLGWRAISEQVSHHPPMLAQYCEGDGWVCWREFAMTSKFRGKYLSVTPIDITHLEFPSGNHYTWRKVTTTVHNIIVGKLWVDNHGEMAITNHKTGDTCHLNFVPYSYFSREVPRKVTGVVVNKDGEIKWVIQGTWDNKIEAAKVVNSSQKLLKGSKPLVETDTFKQIWKRVYPPAEFEKMYNMTELAVQLNEPEEGVAITDSRLRPDQRLMEQGLWDEANVMKARVEDKQRFVRRQREEEAERAAAEGRPYVTYEPVWFKKSKDPITGDPVHIYTHQYWQCKERGDWSKCPSIYLD</sequence>
<evidence type="ECO:0000256" key="8">
    <source>
        <dbReference type="SAM" id="MobiDB-lite"/>
    </source>
</evidence>
<keyword evidence="7" id="KW-0472">Membrane</keyword>
<dbReference type="SUPFAM" id="SSF50729">
    <property type="entry name" value="PH domain-like"/>
    <property type="match status" value="1"/>
</dbReference>
<evidence type="ECO:0000256" key="7">
    <source>
        <dbReference type="ARBA" id="ARBA00023136"/>
    </source>
</evidence>
<feature type="compositionally biased region" description="Acidic residues" evidence="8">
    <location>
        <begin position="268"/>
        <end position="277"/>
    </location>
</feature>
<dbReference type="Proteomes" id="UP001142055">
    <property type="component" value="Chromosome 3"/>
</dbReference>
<evidence type="ECO:0000256" key="3">
    <source>
        <dbReference type="ARBA" id="ARBA00022448"/>
    </source>
</evidence>
<evidence type="ECO:0000256" key="5">
    <source>
        <dbReference type="ARBA" id="ARBA00023055"/>
    </source>
</evidence>
<dbReference type="PANTHER" id="PTHR10972:SF205">
    <property type="entry name" value="OXYSTEROL-BINDING PROTEIN 1"/>
    <property type="match status" value="1"/>
</dbReference>
<keyword evidence="5" id="KW-0445">Lipid transport</keyword>
<name>A0A9Q0LZL8_BLOTA</name>
<dbReference type="EMBL" id="JAPWDV010000003">
    <property type="protein sequence ID" value="KAJ6216359.1"/>
    <property type="molecule type" value="Genomic_DNA"/>
</dbReference>
<dbReference type="SMART" id="SM00233">
    <property type="entry name" value="PH"/>
    <property type="match status" value="1"/>
</dbReference>
<keyword evidence="11" id="KW-1185">Reference proteome</keyword>
<dbReference type="SUPFAM" id="SSF144000">
    <property type="entry name" value="Oxysterol-binding protein-like"/>
    <property type="match status" value="1"/>
</dbReference>
<dbReference type="GO" id="GO:0097038">
    <property type="term" value="C:perinuclear endoplasmic reticulum"/>
    <property type="evidence" value="ECO:0007669"/>
    <property type="project" value="TreeGrafter"/>
</dbReference>
<dbReference type="GO" id="GO:0005886">
    <property type="term" value="C:plasma membrane"/>
    <property type="evidence" value="ECO:0007669"/>
    <property type="project" value="TreeGrafter"/>
</dbReference>
<evidence type="ECO:0000313" key="11">
    <source>
        <dbReference type="Proteomes" id="UP001142055"/>
    </source>
</evidence>
<dbReference type="GO" id="GO:0005829">
    <property type="term" value="C:cytosol"/>
    <property type="evidence" value="ECO:0007669"/>
    <property type="project" value="TreeGrafter"/>
</dbReference>
<organism evidence="10 11">
    <name type="scientific">Blomia tropicalis</name>
    <name type="common">Mite</name>
    <dbReference type="NCBI Taxonomy" id="40697"/>
    <lineage>
        <taxon>Eukaryota</taxon>
        <taxon>Metazoa</taxon>
        <taxon>Ecdysozoa</taxon>
        <taxon>Arthropoda</taxon>
        <taxon>Chelicerata</taxon>
        <taxon>Arachnida</taxon>
        <taxon>Acari</taxon>
        <taxon>Acariformes</taxon>
        <taxon>Sarcoptiformes</taxon>
        <taxon>Astigmata</taxon>
        <taxon>Glycyphagoidea</taxon>
        <taxon>Echimyopodidae</taxon>
        <taxon>Blomia</taxon>
    </lineage>
</organism>
<dbReference type="Pfam" id="PF00169">
    <property type="entry name" value="PH"/>
    <property type="match status" value="1"/>
</dbReference>
<feature type="domain" description="PH" evidence="9">
    <location>
        <begin position="20"/>
        <end position="113"/>
    </location>
</feature>
<dbReference type="PROSITE" id="PS50003">
    <property type="entry name" value="PH_DOMAIN"/>
    <property type="match status" value="1"/>
</dbReference>
<evidence type="ECO:0000256" key="1">
    <source>
        <dbReference type="ARBA" id="ARBA00004170"/>
    </source>
</evidence>
<keyword evidence="6" id="KW-0446">Lipid-binding</keyword>
<dbReference type="Gene3D" id="2.40.160.120">
    <property type="match status" value="1"/>
</dbReference>
<evidence type="ECO:0000259" key="9">
    <source>
        <dbReference type="PROSITE" id="PS50003"/>
    </source>
</evidence>
<evidence type="ECO:0000256" key="4">
    <source>
        <dbReference type="ARBA" id="ARBA00022553"/>
    </source>
</evidence>
<dbReference type="CDD" id="cd13284">
    <property type="entry name" value="PH_OSBP_ORP4"/>
    <property type="match status" value="1"/>
</dbReference>
<evidence type="ECO:0000256" key="6">
    <source>
        <dbReference type="ARBA" id="ARBA00023121"/>
    </source>
</evidence>
<evidence type="ECO:0000256" key="2">
    <source>
        <dbReference type="ARBA" id="ARBA00008842"/>
    </source>
</evidence>
<feature type="compositionally biased region" description="Basic and acidic residues" evidence="8">
    <location>
        <begin position="323"/>
        <end position="332"/>
    </location>
</feature>
<dbReference type="AlphaFoldDB" id="A0A9Q0LZL8"/>
<dbReference type="FunFam" id="2.40.160.120:FF:000003">
    <property type="entry name" value="Oxysterol-binding protein"/>
    <property type="match status" value="1"/>
</dbReference>
<feature type="compositionally biased region" description="Acidic residues" evidence="8">
    <location>
        <begin position="355"/>
        <end position="371"/>
    </location>
</feature>
<gene>
    <name evidence="10" type="ORF">RDWZM_007516</name>
</gene>
<feature type="compositionally biased region" description="Low complexity" evidence="8">
    <location>
        <begin position="306"/>
        <end position="319"/>
    </location>
</feature>
<reference evidence="10" key="1">
    <citation type="submission" date="2022-12" db="EMBL/GenBank/DDBJ databases">
        <title>Genome assemblies of Blomia tropicalis.</title>
        <authorList>
            <person name="Cui Y."/>
        </authorList>
    </citation>
    <scope>NUCLEOTIDE SEQUENCE</scope>
    <source>
        <tissue evidence="10">Adult mites</tissue>
    </source>
</reference>
<feature type="compositionally biased region" description="Low complexity" evidence="8">
    <location>
        <begin position="254"/>
        <end position="265"/>
    </location>
</feature>
<dbReference type="InterPro" id="IPR000648">
    <property type="entry name" value="Oxysterol-bd"/>
</dbReference>
<dbReference type="Gene3D" id="2.30.29.30">
    <property type="entry name" value="Pleckstrin-homology domain (PH domain)/Phosphotyrosine-binding domain (PTB)"/>
    <property type="match status" value="1"/>
</dbReference>
<dbReference type="GO" id="GO:0032934">
    <property type="term" value="F:sterol binding"/>
    <property type="evidence" value="ECO:0007669"/>
    <property type="project" value="TreeGrafter"/>
</dbReference>
<dbReference type="InterPro" id="IPR001849">
    <property type="entry name" value="PH_domain"/>
</dbReference>
<keyword evidence="3" id="KW-0813">Transport</keyword>
<feature type="region of interest" description="Disordered" evidence="8">
    <location>
        <begin position="304"/>
        <end position="371"/>
    </location>
</feature>
<dbReference type="PANTHER" id="PTHR10972">
    <property type="entry name" value="OXYSTEROL-BINDING PROTEIN-RELATED"/>
    <property type="match status" value="1"/>
</dbReference>
<feature type="region of interest" description="Disordered" evidence="8">
    <location>
        <begin position="247"/>
        <end position="277"/>
    </location>
</feature>
<evidence type="ECO:0000313" key="10">
    <source>
        <dbReference type="EMBL" id="KAJ6216359.1"/>
    </source>
</evidence>
<comment type="caution">
    <text evidence="10">The sequence shown here is derived from an EMBL/GenBank/DDBJ whole genome shotgun (WGS) entry which is preliminary data.</text>
</comment>
<comment type="similarity">
    <text evidence="2">Belongs to the OSBP family.</text>
</comment>